<name>A0A161ZFB3_PENCH</name>
<accession>A0A161ZFB3</accession>
<organism evidence="1">
    <name type="scientific">Penicillium chrysogenum</name>
    <name type="common">Penicillium notatum</name>
    <dbReference type="NCBI Taxonomy" id="5076"/>
    <lineage>
        <taxon>Eukaryota</taxon>
        <taxon>Fungi</taxon>
        <taxon>Dikarya</taxon>
        <taxon>Ascomycota</taxon>
        <taxon>Pezizomycotina</taxon>
        <taxon>Eurotiomycetes</taxon>
        <taxon>Eurotiomycetidae</taxon>
        <taxon>Eurotiales</taxon>
        <taxon>Aspergillaceae</taxon>
        <taxon>Penicillium</taxon>
        <taxon>Penicillium chrysogenum species complex</taxon>
    </lineage>
</organism>
<proteinExistence type="predicted"/>
<gene>
    <name evidence="1" type="ORF">EN45_007790</name>
</gene>
<reference evidence="1" key="1">
    <citation type="journal article" date="2014" name="Genome Announc.">
        <title>Complete sequencing and chromosome-scale genome assembly of the industrial progenitor strain P2niaD18 from the penicillin producer Penicillium chrysogenum.</title>
        <authorList>
            <person name="Specht T."/>
            <person name="Dahlmann T.A."/>
            <person name="Zadra I."/>
            <person name="Kurnsteiner H."/>
            <person name="Kuck U."/>
        </authorList>
    </citation>
    <scope>NUCLEOTIDE SEQUENCE [LARGE SCALE GENOMIC DNA]</scope>
    <source>
        <strain evidence="1">P2niaD18</strain>
    </source>
</reference>
<evidence type="ECO:0000313" key="1">
    <source>
        <dbReference type="EMBL" id="KZN90657.1"/>
    </source>
</evidence>
<dbReference type="EMBL" id="CM002798">
    <property type="protein sequence ID" value="KZN90657.1"/>
    <property type="molecule type" value="Genomic_DNA"/>
</dbReference>
<evidence type="ECO:0008006" key="2">
    <source>
        <dbReference type="Google" id="ProtNLM"/>
    </source>
</evidence>
<dbReference type="Proteomes" id="UP000076449">
    <property type="component" value="Chromosome I"/>
</dbReference>
<sequence>MENPRTLLARRLPTLTQLGGTTEPSVSRERLCASYMRVWPDFQQQALEACSSITFTGDVSVTDSPEGDLYFVGSELGLTTRFARHVCDAVSKALSVSNLPLQFGDMQAIRQNPLIIPGVTLAILGSNPARLIAAGVLKTWWTVDLEEITVTSDLDVRRYLEPFIGQAVAYMRRFKLRYSFLSTYKSTVFIKREDDFCFRLSMPISEDATNPSLRECFVGFAAIAAQDPVYEEDTRIDTRLLHSSRQPGFVSSPRASAYRSRLGDSTDSPILPITTESMLIGSDGVASHIVNCVELLSSPRLGHQKAVFEVESGGVRYIAKCWSHDRRESASNEFEVYERLHELRPSGFERFTRLVFSGDIICSAQFPEGKILLLEKVPGEQLFGIWNSLPVAEKAHVFNECSSAIQSLRSISIRLLDSGRHNILYDRMSGKVTLVDFEAIDDLGGVRVTSLNPELVSIFGVTGMSQFIHSG</sequence>
<protein>
    <recommendedName>
        <fullName evidence="2">Protein kinase domain-containing protein</fullName>
    </recommendedName>
</protein>
<dbReference type="AlphaFoldDB" id="A0A161ZFB3"/>